<name>A0A9D1L4H0_9ACTN</name>
<proteinExistence type="predicted"/>
<dbReference type="EMBL" id="DVMQ01000006">
    <property type="protein sequence ID" value="HIU23631.1"/>
    <property type="molecule type" value="Genomic_DNA"/>
</dbReference>
<feature type="domain" description="Zinc-ribbon" evidence="2">
    <location>
        <begin position="2"/>
        <end position="22"/>
    </location>
</feature>
<reference evidence="3" key="2">
    <citation type="journal article" date="2021" name="PeerJ">
        <title>Extensive microbial diversity within the chicken gut microbiome revealed by metagenomics and culture.</title>
        <authorList>
            <person name="Gilroy R."/>
            <person name="Ravi A."/>
            <person name="Getino M."/>
            <person name="Pursley I."/>
            <person name="Horton D.L."/>
            <person name="Alikhan N.F."/>
            <person name="Baker D."/>
            <person name="Gharbi K."/>
            <person name="Hall N."/>
            <person name="Watson M."/>
            <person name="Adriaenssens E.M."/>
            <person name="Foster-Nyarko E."/>
            <person name="Jarju S."/>
            <person name="Secka A."/>
            <person name="Antonio M."/>
            <person name="Oren A."/>
            <person name="Chaudhuri R.R."/>
            <person name="La Ragione R."/>
            <person name="Hildebrand F."/>
            <person name="Pallen M.J."/>
        </authorList>
    </citation>
    <scope>NUCLEOTIDE SEQUENCE</scope>
    <source>
        <strain evidence="3">ChiHjej12B11-29160</strain>
    </source>
</reference>
<keyword evidence="1" id="KW-0812">Transmembrane</keyword>
<accession>A0A9D1L4H0</accession>
<evidence type="ECO:0000259" key="2">
    <source>
        <dbReference type="Pfam" id="PF13240"/>
    </source>
</evidence>
<evidence type="ECO:0000313" key="4">
    <source>
        <dbReference type="Proteomes" id="UP000824078"/>
    </source>
</evidence>
<dbReference type="SUPFAM" id="SSF101898">
    <property type="entry name" value="NHL repeat"/>
    <property type="match status" value="1"/>
</dbReference>
<evidence type="ECO:0000313" key="3">
    <source>
        <dbReference type="EMBL" id="HIU23631.1"/>
    </source>
</evidence>
<dbReference type="Gene3D" id="2.120.10.30">
    <property type="entry name" value="TolB, C-terminal domain"/>
    <property type="match status" value="1"/>
</dbReference>
<sequence>MFCPKCGFQVADGAKFCPKCGCHMPETSQDTAHNQSQLNTPHVKPPRKFPLIPIAIVGVLVVVIGAFAVLGFMGIGPIAGLLRGGTGAVSEEPGHTQGNYSSNISVGYGYGVSDNDYDYFISYRGGGICRAKWNGDSSETETIYPITIDEHSYSYASFLNIDDGWLYFCEFTYDYDNSGKQTQKLVRVRTDGSDAETVHEFETVDVDDANYNVSAVYLFDSKLYVLITNNASDVNGVVYQVVSMNEDGSDIEELGEVQVDGYAYFVLTPDRIYYAATPTNSSSSTQSKSTIYAQDLDGSNMSVIYESDIGTISALAYKDGRLYFEESNSTINYQKLVSVAVDGSDVQRLYEAPAQTGVYIGMYADDKAYLIAYDNSEGYAMTPSYMVAVPLSGNGETSQVDFPADGFNVMLLNAGDHMIILNGGGDVASLGYEVWGMSFDGSEEKTYVASE</sequence>
<comment type="caution">
    <text evidence="3">The sequence shown here is derived from an EMBL/GenBank/DDBJ whole genome shotgun (WGS) entry which is preliminary data.</text>
</comment>
<keyword evidence="1" id="KW-1133">Transmembrane helix</keyword>
<gene>
    <name evidence="3" type="ORF">IAD17_01740</name>
</gene>
<dbReference type="Proteomes" id="UP000824078">
    <property type="component" value="Unassembled WGS sequence"/>
</dbReference>
<organism evidence="3 4">
    <name type="scientific">Candidatus Coprovicinus avistercoris</name>
    <dbReference type="NCBI Taxonomy" id="2840754"/>
    <lineage>
        <taxon>Bacteria</taxon>
        <taxon>Bacillati</taxon>
        <taxon>Actinomycetota</taxon>
        <taxon>Coriobacteriia</taxon>
        <taxon>Coriobacteriales</taxon>
        <taxon>Coriobacteriaceae</taxon>
        <taxon>Coriobacteriaceae incertae sedis</taxon>
        <taxon>Candidatus Coprovicinus</taxon>
    </lineage>
</organism>
<dbReference type="AlphaFoldDB" id="A0A9D1L4H0"/>
<protein>
    <submittedName>
        <fullName evidence="3">Zinc-ribbon domain-containing protein</fullName>
    </submittedName>
</protein>
<reference evidence="3" key="1">
    <citation type="submission" date="2020-10" db="EMBL/GenBank/DDBJ databases">
        <authorList>
            <person name="Gilroy R."/>
        </authorList>
    </citation>
    <scope>NUCLEOTIDE SEQUENCE</scope>
    <source>
        <strain evidence="3">ChiHjej12B11-29160</strain>
    </source>
</reference>
<evidence type="ECO:0000256" key="1">
    <source>
        <dbReference type="SAM" id="Phobius"/>
    </source>
</evidence>
<dbReference type="Pfam" id="PF13240">
    <property type="entry name" value="Zn_Ribbon_1"/>
    <property type="match status" value="1"/>
</dbReference>
<feature type="transmembrane region" description="Helical" evidence="1">
    <location>
        <begin position="51"/>
        <end position="73"/>
    </location>
</feature>
<keyword evidence="1" id="KW-0472">Membrane</keyword>
<dbReference type="InterPro" id="IPR011042">
    <property type="entry name" value="6-blade_b-propeller_TolB-like"/>
</dbReference>
<dbReference type="InterPro" id="IPR026870">
    <property type="entry name" value="Zinc_ribbon_dom"/>
</dbReference>